<organism evidence="2 3">
    <name type="scientific">Bifidobacterium bifidum</name>
    <dbReference type="NCBI Taxonomy" id="1681"/>
    <lineage>
        <taxon>Bacteria</taxon>
        <taxon>Bacillati</taxon>
        <taxon>Actinomycetota</taxon>
        <taxon>Actinomycetes</taxon>
        <taxon>Bifidobacteriales</taxon>
        <taxon>Bifidobacteriaceae</taxon>
        <taxon>Bifidobacterium</taxon>
    </lineage>
</organism>
<dbReference type="Pfam" id="PF05258">
    <property type="entry name" value="DciA"/>
    <property type="match status" value="1"/>
</dbReference>
<comment type="caution">
    <text evidence="2">The sequence shown here is derived from an EMBL/GenBank/DDBJ whole genome shotgun (WGS) entry which is preliminary data.</text>
</comment>
<evidence type="ECO:0000313" key="2">
    <source>
        <dbReference type="EMBL" id="KWZ83075.1"/>
    </source>
</evidence>
<dbReference type="InterPro" id="IPR007922">
    <property type="entry name" value="DciA-like"/>
</dbReference>
<feature type="region of interest" description="Disordered" evidence="1">
    <location>
        <begin position="1"/>
        <end position="34"/>
    </location>
</feature>
<dbReference type="AlphaFoldDB" id="A0A0H2NZF3"/>
<protein>
    <recommendedName>
        <fullName evidence="4">DUF721 domain-containing protein</fullName>
    </recommendedName>
</protein>
<name>A0A0H2NZF3_BIFBI</name>
<dbReference type="PANTHER" id="PTHR36456:SF1">
    <property type="entry name" value="UPF0232 PROTEIN SCO3875"/>
    <property type="match status" value="1"/>
</dbReference>
<dbReference type="GeneID" id="93091628"/>
<sequence length="190" mass="20933">MTEPRKPNTPGGPGAPSRPDKPGSAVKPGNVHDSHEPICATLHLDQRKLPATVFEHIAKMAGGRRQRMIDAEAAWENFGKPGRDPSTLGSVTALIANNGHWIPYLKIAQLRNHWDQVVGPVIAQHSQVIGLRDGVMTIRADSAAWATQLTYLIPQLERTIKERLQGLDVHKIQVTGPRAATFRGSRMKRR</sequence>
<evidence type="ECO:0000256" key="1">
    <source>
        <dbReference type="SAM" id="MobiDB-lite"/>
    </source>
</evidence>
<dbReference type="RefSeq" id="WP_003815036.1">
    <property type="nucleotide sequence ID" value="NZ_AP024712.1"/>
</dbReference>
<reference evidence="2 3" key="1">
    <citation type="submission" date="2016-01" db="EMBL/GenBank/DDBJ databases">
        <authorList>
            <person name="Oliw E.H."/>
        </authorList>
    </citation>
    <scope>NUCLEOTIDE SEQUENCE [LARGE SCALE GENOMIC DNA]</scope>
    <source>
        <strain evidence="2 3">MJR8628B</strain>
    </source>
</reference>
<dbReference type="PANTHER" id="PTHR36456">
    <property type="entry name" value="UPF0232 PROTEIN SCO3875"/>
    <property type="match status" value="1"/>
</dbReference>
<dbReference type="Proteomes" id="UP000070092">
    <property type="component" value="Unassembled WGS sequence"/>
</dbReference>
<dbReference type="EMBL" id="LRPO01000002">
    <property type="protein sequence ID" value="KWZ83075.1"/>
    <property type="molecule type" value="Genomic_DNA"/>
</dbReference>
<evidence type="ECO:0008006" key="4">
    <source>
        <dbReference type="Google" id="ProtNLM"/>
    </source>
</evidence>
<accession>A0A0H2NZF3</accession>
<evidence type="ECO:0000313" key="3">
    <source>
        <dbReference type="Proteomes" id="UP000070092"/>
    </source>
</evidence>
<dbReference type="OMA" id="VWAANMK"/>
<dbReference type="PATRIC" id="fig|1681.45.peg.519"/>
<proteinExistence type="predicted"/>
<gene>
    <name evidence="2" type="ORF">HMPREF3196_00061</name>
</gene>